<evidence type="ECO:0000256" key="3">
    <source>
        <dbReference type="ARBA" id="ARBA00022603"/>
    </source>
</evidence>
<evidence type="ECO:0000256" key="4">
    <source>
        <dbReference type="ARBA" id="ARBA00022679"/>
    </source>
</evidence>
<dbReference type="OrthoDB" id="20105at2759"/>
<dbReference type="InterPro" id="IPR050082">
    <property type="entry name" value="RNA_methyltr_RlmE"/>
</dbReference>
<keyword evidence="4 9" id="KW-0808">Transferase</keyword>
<feature type="region of interest" description="Disordered" evidence="7">
    <location>
        <begin position="254"/>
        <end position="276"/>
    </location>
</feature>
<evidence type="ECO:0000256" key="5">
    <source>
        <dbReference type="ARBA" id="ARBA00022691"/>
    </source>
</evidence>
<dbReference type="SUPFAM" id="SSF53335">
    <property type="entry name" value="S-adenosyl-L-methionine-dependent methyltransferases"/>
    <property type="match status" value="1"/>
</dbReference>
<evidence type="ECO:0000313" key="9">
    <source>
        <dbReference type="EMBL" id="RSH93828.1"/>
    </source>
</evidence>
<dbReference type="PANTHER" id="PTHR10920:SF18">
    <property type="entry name" value="RRNA METHYLTRANSFERASE 2, MITOCHONDRIAL"/>
    <property type="match status" value="1"/>
</dbReference>
<dbReference type="PANTHER" id="PTHR10920">
    <property type="entry name" value="RIBOSOMAL RNA METHYLTRANSFERASE"/>
    <property type="match status" value="1"/>
</dbReference>
<keyword evidence="5" id="KW-0949">S-adenosyl-L-methionine</keyword>
<dbReference type="GO" id="GO:0008650">
    <property type="term" value="F:rRNA (uridine-2'-O-)-methyltransferase activity"/>
    <property type="evidence" value="ECO:0007669"/>
    <property type="project" value="TreeGrafter"/>
</dbReference>
<feature type="region of interest" description="Disordered" evidence="7">
    <location>
        <begin position="406"/>
        <end position="432"/>
    </location>
</feature>
<feature type="compositionally biased region" description="Basic and acidic residues" evidence="7">
    <location>
        <begin position="254"/>
        <end position="269"/>
    </location>
</feature>
<keyword evidence="2" id="KW-0698">rRNA processing</keyword>
<evidence type="ECO:0000256" key="1">
    <source>
        <dbReference type="ARBA" id="ARBA00009258"/>
    </source>
</evidence>
<comment type="similarity">
    <text evidence="1">Belongs to the class I-like SAM-binding methyltransferase superfamily. RNA methyltransferase RlmE family.</text>
</comment>
<gene>
    <name evidence="9" type="primary">MRM2</name>
    <name evidence="9" type="ORF">EHS25_006477</name>
</gene>
<feature type="domain" description="Ribosomal RNA methyltransferase FtsJ" evidence="8">
    <location>
        <begin position="39"/>
        <end position="260"/>
    </location>
</feature>
<name>A0A427YRS3_9TREE</name>
<sequence>MRLSLPTLKQSSSSKQWLSRQSRDPYVNVASGVSSGPIYRARSAHKLVSLSARYPSLLRPGTLVVDLGAAPGGWSQVSAQKLRGKGMVWAVDLLGMDRVQGVEVIRGDFLCPTVQEDLRLRIAAYRGSARTEEGKLGTTGEEETSILRDNNHHADLLDADALAVDTVLSDMMAPMSGVRLRDVQASLDLVMAATTFANKVLRPAAPGEEVVGMGKAKVYPGGNLVMKFFAHPDLDAFRRQELVPRFAKVAVEKPKESRADASPSHHREVLPATSNASSCDIHAKNAKRASCDDGDVGEAAQPAVSTKQAMKRRKRQKVTKKLRDVSASADLTFARSAGRAPASSLHIGGYFSPRPRAELSLVRRFQRYSHHFEACSCRIARLAVSACFRTVYAICCRHASAGGFDSAKTTSEGGASDARVDRDDIDHRSASSPAVTAVEVVDKLRQRLIDVQDSGLADIQGGRKDIIPPDRDHAEESESGREQRNVSPESNFDDLEGANEISQVACQTKCICSDSPAGPLAEPSTPASRSFNTASELGTPLSASIVEHILGDSKAHDHPRSPARVGHLHSDVILETASSIFLAIGRALDELRARSPACQCDEASLHLSPGVLPSPSLPKTPSGATQHRLRSPESGVSGAPPTPCSPER</sequence>
<dbReference type="Gene3D" id="3.40.50.150">
    <property type="entry name" value="Vaccinia Virus protein VP39"/>
    <property type="match status" value="1"/>
</dbReference>
<feature type="region of interest" description="Disordered" evidence="7">
    <location>
        <begin position="609"/>
        <end position="648"/>
    </location>
</feature>
<dbReference type="EMBL" id="RSCD01000003">
    <property type="protein sequence ID" value="RSH93828.1"/>
    <property type="molecule type" value="Genomic_DNA"/>
</dbReference>
<keyword evidence="10" id="KW-1185">Reference proteome</keyword>
<dbReference type="Pfam" id="PF01728">
    <property type="entry name" value="FtsJ"/>
    <property type="match status" value="1"/>
</dbReference>
<feature type="compositionally biased region" description="Polar residues" evidence="7">
    <location>
        <begin position="525"/>
        <end position="535"/>
    </location>
</feature>
<dbReference type="InterPro" id="IPR029063">
    <property type="entry name" value="SAM-dependent_MTases_sf"/>
</dbReference>
<dbReference type="AlphaFoldDB" id="A0A427YRS3"/>
<keyword evidence="3 9" id="KW-0489">Methyltransferase</keyword>
<accession>A0A427YRS3</accession>
<feature type="compositionally biased region" description="Basic residues" evidence="7">
    <location>
        <begin position="309"/>
        <end position="320"/>
    </location>
</feature>
<feature type="region of interest" description="Disordered" evidence="7">
    <location>
        <begin position="459"/>
        <end position="494"/>
    </location>
</feature>
<dbReference type="InterPro" id="IPR002877">
    <property type="entry name" value="RNA_MeTrfase_FtsJ_dom"/>
</dbReference>
<feature type="region of interest" description="Disordered" evidence="7">
    <location>
        <begin position="516"/>
        <end position="535"/>
    </location>
</feature>
<evidence type="ECO:0000256" key="6">
    <source>
        <dbReference type="ARBA" id="ARBA00041184"/>
    </source>
</evidence>
<dbReference type="Proteomes" id="UP000279259">
    <property type="component" value="Unassembled WGS sequence"/>
</dbReference>
<evidence type="ECO:0000256" key="2">
    <source>
        <dbReference type="ARBA" id="ARBA00022552"/>
    </source>
</evidence>
<reference evidence="9 10" key="1">
    <citation type="submission" date="2018-11" db="EMBL/GenBank/DDBJ databases">
        <title>Genome sequence of Saitozyma podzolica DSM 27192.</title>
        <authorList>
            <person name="Aliyu H."/>
            <person name="Gorte O."/>
            <person name="Ochsenreither K."/>
        </authorList>
    </citation>
    <scope>NUCLEOTIDE SEQUENCE [LARGE SCALE GENOMIC DNA]</scope>
    <source>
        <strain evidence="9 10">DSM 27192</strain>
    </source>
</reference>
<evidence type="ECO:0000259" key="8">
    <source>
        <dbReference type="Pfam" id="PF01728"/>
    </source>
</evidence>
<protein>
    <recommendedName>
        <fullName evidence="6">rRNA methyltransferase 2, mitochondrial</fullName>
    </recommendedName>
</protein>
<feature type="region of interest" description="Disordered" evidence="7">
    <location>
        <begin position="289"/>
        <end position="321"/>
    </location>
</feature>
<evidence type="ECO:0000256" key="7">
    <source>
        <dbReference type="SAM" id="MobiDB-lite"/>
    </source>
</evidence>
<dbReference type="GO" id="GO:0005739">
    <property type="term" value="C:mitochondrion"/>
    <property type="evidence" value="ECO:0007669"/>
    <property type="project" value="TreeGrafter"/>
</dbReference>
<organism evidence="9 10">
    <name type="scientific">Saitozyma podzolica</name>
    <dbReference type="NCBI Taxonomy" id="1890683"/>
    <lineage>
        <taxon>Eukaryota</taxon>
        <taxon>Fungi</taxon>
        <taxon>Dikarya</taxon>
        <taxon>Basidiomycota</taxon>
        <taxon>Agaricomycotina</taxon>
        <taxon>Tremellomycetes</taxon>
        <taxon>Tremellales</taxon>
        <taxon>Trimorphomycetaceae</taxon>
        <taxon>Saitozyma</taxon>
    </lineage>
</organism>
<dbReference type="STRING" id="1890683.A0A427YRS3"/>
<feature type="compositionally biased region" description="Basic and acidic residues" evidence="7">
    <location>
        <begin position="418"/>
        <end position="429"/>
    </location>
</feature>
<comment type="caution">
    <text evidence="9">The sequence shown here is derived from an EMBL/GenBank/DDBJ whole genome shotgun (WGS) entry which is preliminary data.</text>
</comment>
<evidence type="ECO:0000313" key="10">
    <source>
        <dbReference type="Proteomes" id="UP000279259"/>
    </source>
</evidence>
<proteinExistence type="inferred from homology"/>
<feature type="compositionally biased region" description="Basic and acidic residues" evidence="7">
    <location>
        <begin position="461"/>
        <end position="484"/>
    </location>
</feature>